<dbReference type="RefSeq" id="WP_113823005.1">
    <property type="nucleotide sequence ID" value="NZ_QOCE01000021.1"/>
</dbReference>
<sequence length="148" mass="15850">MRQFSLTVLTCLIGAGCQPNAPTPTITDSQVIGPVTHVRDGDTIEVADVPIRLNGVTCDELGTPMGKQATAAMRTLVAGQRVSCSLSGQKSYDRKIGRCQLATGQDLGEELISQGVCGRCERYDKQGTYVRAQTNAGPFRGKIPKYCN</sequence>
<reference evidence="2 3" key="1">
    <citation type="submission" date="2018-07" db="EMBL/GenBank/DDBJ databases">
        <title>Modular assembly of carbohydrate-degrading microbial communities in the ocean.</title>
        <authorList>
            <person name="Enke T.N."/>
            <person name="Datta M.S."/>
            <person name="Schwartzman J.A."/>
            <person name="Cermak N."/>
            <person name="Schmitz D.A."/>
            <person name="Barrere J."/>
            <person name="Cordero O.X."/>
        </authorList>
    </citation>
    <scope>NUCLEOTIDE SEQUENCE [LARGE SCALE GENOMIC DNA]</scope>
    <source>
        <strain evidence="2 3">C3M10</strain>
    </source>
</reference>
<dbReference type="Pfam" id="PF00565">
    <property type="entry name" value="SNase"/>
    <property type="match status" value="1"/>
</dbReference>
<accession>A0A366X0Q3</accession>
<evidence type="ECO:0000313" key="3">
    <source>
        <dbReference type="Proteomes" id="UP000252706"/>
    </source>
</evidence>
<dbReference type="PROSITE" id="PS51257">
    <property type="entry name" value="PROKAR_LIPOPROTEIN"/>
    <property type="match status" value="1"/>
</dbReference>
<evidence type="ECO:0000313" key="2">
    <source>
        <dbReference type="EMBL" id="RBW57119.1"/>
    </source>
</evidence>
<dbReference type="Proteomes" id="UP000252706">
    <property type="component" value="Unassembled WGS sequence"/>
</dbReference>
<proteinExistence type="predicted"/>
<dbReference type="InterPro" id="IPR016071">
    <property type="entry name" value="Staphylococal_nuclease_OB-fold"/>
</dbReference>
<protein>
    <submittedName>
        <fullName evidence="2">Thermonuclease family protein</fullName>
    </submittedName>
</protein>
<dbReference type="EMBL" id="QOCE01000021">
    <property type="protein sequence ID" value="RBW57119.1"/>
    <property type="molecule type" value="Genomic_DNA"/>
</dbReference>
<feature type="domain" description="TNase-like" evidence="1">
    <location>
        <begin position="29"/>
        <end position="146"/>
    </location>
</feature>
<dbReference type="AlphaFoldDB" id="A0A366X0Q3"/>
<organism evidence="2 3">
    <name type="scientific">Phaeobacter gallaeciensis</name>
    <dbReference type="NCBI Taxonomy" id="60890"/>
    <lineage>
        <taxon>Bacteria</taxon>
        <taxon>Pseudomonadati</taxon>
        <taxon>Pseudomonadota</taxon>
        <taxon>Alphaproteobacteria</taxon>
        <taxon>Rhodobacterales</taxon>
        <taxon>Roseobacteraceae</taxon>
        <taxon>Phaeobacter</taxon>
    </lineage>
</organism>
<gene>
    <name evidence="2" type="ORF">DS909_08365</name>
</gene>
<dbReference type="PROSITE" id="PS50830">
    <property type="entry name" value="TNASE_3"/>
    <property type="match status" value="1"/>
</dbReference>
<dbReference type="SMART" id="SM00318">
    <property type="entry name" value="SNc"/>
    <property type="match status" value="1"/>
</dbReference>
<dbReference type="SUPFAM" id="SSF50199">
    <property type="entry name" value="Staphylococcal nuclease"/>
    <property type="match status" value="1"/>
</dbReference>
<name>A0A366X0Q3_9RHOB</name>
<dbReference type="InterPro" id="IPR035437">
    <property type="entry name" value="SNase_OB-fold_sf"/>
</dbReference>
<comment type="caution">
    <text evidence="2">The sequence shown here is derived from an EMBL/GenBank/DDBJ whole genome shotgun (WGS) entry which is preliminary data.</text>
</comment>
<dbReference type="Gene3D" id="2.40.50.90">
    <property type="match status" value="1"/>
</dbReference>
<evidence type="ECO:0000259" key="1">
    <source>
        <dbReference type="PROSITE" id="PS50830"/>
    </source>
</evidence>